<dbReference type="InterPro" id="IPR053905">
    <property type="entry name" value="EF-G-like_DII"/>
</dbReference>
<dbReference type="Pfam" id="PF22042">
    <property type="entry name" value="EF-G_D2"/>
    <property type="match status" value="1"/>
</dbReference>
<evidence type="ECO:0000256" key="4">
    <source>
        <dbReference type="ARBA" id="ARBA00022741"/>
    </source>
</evidence>
<feature type="compositionally biased region" description="Basic and acidic residues" evidence="9">
    <location>
        <begin position="1"/>
        <end position="10"/>
    </location>
</feature>
<dbReference type="Gene3D" id="3.40.50.300">
    <property type="entry name" value="P-loop containing nucleotide triphosphate hydrolases"/>
    <property type="match status" value="1"/>
</dbReference>
<evidence type="ECO:0000256" key="1">
    <source>
        <dbReference type="ARBA" id="ARBA00004496"/>
    </source>
</evidence>
<dbReference type="SUPFAM" id="SSF50447">
    <property type="entry name" value="Translation proteins"/>
    <property type="match status" value="1"/>
</dbReference>
<keyword evidence="6 7" id="KW-0342">GTP-binding</keyword>
<feature type="domain" description="Tr-type G" evidence="10">
    <location>
        <begin position="43"/>
        <end position="311"/>
    </location>
</feature>
<dbReference type="NCBIfam" id="TIGR00231">
    <property type="entry name" value="small_GTP"/>
    <property type="match status" value="1"/>
</dbReference>
<evidence type="ECO:0000313" key="11">
    <source>
        <dbReference type="EMBL" id="QDV33736.1"/>
    </source>
</evidence>
<dbReference type="InterPro" id="IPR035647">
    <property type="entry name" value="EFG_III/V"/>
</dbReference>
<dbReference type="Pfam" id="PF00009">
    <property type="entry name" value="GTP_EFTU"/>
    <property type="match status" value="1"/>
</dbReference>
<dbReference type="InterPro" id="IPR005225">
    <property type="entry name" value="Small_GTP-bd"/>
</dbReference>
<feature type="binding site" evidence="7">
    <location>
        <begin position="120"/>
        <end position="124"/>
    </location>
    <ligand>
        <name>GTP</name>
        <dbReference type="ChEBI" id="CHEBI:37565"/>
    </ligand>
</feature>
<comment type="similarity">
    <text evidence="2 7">Belongs to the TRAFAC class translation factor GTPase superfamily. Classic translation factor GTPase family. PrfC subfamily.</text>
</comment>
<dbReference type="EMBL" id="CP036426">
    <property type="protein sequence ID" value="QDV33736.1"/>
    <property type="molecule type" value="Genomic_DNA"/>
</dbReference>
<accession>A0A518GYQ6</accession>
<dbReference type="FunFam" id="3.40.50.300:FF:000542">
    <property type="entry name" value="Peptide chain release factor 3"/>
    <property type="match status" value="1"/>
</dbReference>
<dbReference type="SUPFAM" id="SSF52540">
    <property type="entry name" value="P-loop containing nucleoside triphosphate hydrolases"/>
    <property type="match status" value="1"/>
</dbReference>
<dbReference type="InterPro" id="IPR031157">
    <property type="entry name" value="G_TR_CS"/>
</dbReference>
<evidence type="ECO:0000256" key="8">
    <source>
        <dbReference type="NCBIfam" id="TIGR00503"/>
    </source>
</evidence>
<dbReference type="PRINTS" id="PR00315">
    <property type="entry name" value="ELONGATNFCT"/>
</dbReference>
<evidence type="ECO:0000259" key="10">
    <source>
        <dbReference type="PROSITE" id="PS51722"/>
    </source>
</evidence>
<dbReference type="NCBIfam" id="TIGR00503">
    <property type="entry name" value="prfC"/>
    <property type="match status" value="1"/>
</dbReference>
<dbReference type="PANTHER" id="PTHR43556:SF2">
    <property type="entry name" value="PEPTIDE CHAIN RELEASE FACTOR RF3"/>
    <property type="match status" value="1"/>
</dbReference>
<dbReference type="InterPro" id="IPR038467">
    <property type="entry name" value="RF3_dom_3_sf"/>
</dbReference>
<dbReference type="GO" id="GO:0005525">
    <property type="term" value="F:GTP binding"/>
    <property type="evidence" value="ECO:0007669"/>
    <property type="project" value="UniProtKB-UniRule"/>
</dbReference>
<dbReference type="GO" id="GO:0016149">
    <property type="term" value="F:translation release factor activity, codon specific"/>
    <property type="evidence" value="ECO:0007669"/>
    <property type="project" value="UniProtKB-UniRule"/>
</dbReference>
<dbReference type="OrthoDB" id="9804431at2"/>
<dbReference type="PROSITE" id="PS00301">
    <property type="entry name" value="G_TR_1"/>
    <property type="match status" value="1"/>
</dbReference>
<dbReference type="GO" id="GO:0005829">
    <property type="term" value="C:cytosol"/>
    <property type="evidence" value="ECO:0007669"/>
    <property type="project" value="TreeGrafter"/>
</dbReference>
<name>A0A518GYQ6_9BACT</name>
<feature type="binding site" evidence="7">
    <location>
        <begin position="52"/>
        <end position="59"/>
    </location>
    <ligand>
        <name>GTP</name>
        <dbReference type="ChEBI" id="CHEBI:37565"/>
    </ligand>
</feature>
<dbReference type="HAMAP" id="MF_00072">
    <property type="entry name" value="Rel_fac_3"/>
    <property type="match status" value="1"/>
</dbReference>
<dbReference type="GO" id="GO:0006449">
    <property type="term" value="P:regulation of translational termination"/>
    <property type="evidence" value="ECO:0007669"/>
    <property type="project" value="UniProtKB-UniRule"/>
</dbReference>
<reference evidence="11 12" key="1">
    <citation type="submission" date="2019-02" db="EMBL/GenBank/DDBJ databases">
        <title>Deep-cultivation of Planctomycetes and their phenomic and genomic characterization uncovers novel biology.</title>
        <authorList>
            <person name="Wiegand S."/>
            <person name="Jogler M."/>
            <person name="Boedeker C."/>
            <person name="Pinto D."/>
            <person name="Vollmers J."/>
            <person name="Rivas-Marin E."/>
            <person name="Kohn T."/>
            <person name="Peeters S.H."/>
            <person name="Heuer A."/>
            <person name="Rast P."/>
            <person name="Oberbeckmann S."/>
            <person name="Bunk B."/>
            <person name="Jeske O."/>
            <person name="Meyerdierks A."/>
            <person name="Storesund J.E."/>
            <person name="Kallscheuer N."/>
            <person name="Luecker S."/>
            <person name="Lage O.M."/>
            <person name="Pohl T."/>
            <person name="Merkel B.J."/>
            <person name="Hornburger P."/>
            <person name="Mueller R.-W."/>
            <person name="Bruemmer F."/>
            <person name="Labrenz M."/>
            <person name="Spormann A.M."/>
            <person name="Op den Camp H."/>
            <person name="Overmann J."/>
            <person name="Amann R."/>
            <person name="Jetten M.S.M."/>
            <person name="Mascher T."/>
            <person name="Medema M.H."/>
            <person name="Devos D.P."/>
            <person name="Kaster A.-K."/>
            <person name="Ovreas L."/>
            <person name="Rohde M."/>
            <person name="Galperin M.Y."/>
            <person name="Jogler C."/>
        </authorList>
    </citation>
    <scope>NUCLEOTIDE SEQUENCE [LARGE SCALE GENOMIC DNA]</scope>
    <source>
        <strain evidence="11 12">ElP</strain>
    </source>
</reference>
<proteinExistence type="inferred from homology"/>
<keyword evidence="4 7" id="KW-0547">Nucleotide-binding</keyword>
<dbReference type="InterPro" id="IPR004548">
    <property type="entry name" value="PrfC"/>
</dbReference>
<dbReference type="Proteomes" id="UP000317835">
    <property type="component" value="Chromosome"/>
</dbReference>
<feature type="binding site" evidence="7">
    <location>
        <begin position="174"/>
        <end position="177"/>
    </location>
    <ligand>
        <name>GTP</name>
        <dbReference type="ChEBI" id="CHEBI:37565"/>
    </ligand>
</feature>
<dbReference type="KEGG" id="tpla:ElP_16150"/>
<evidence type="ECO:0000256" key="3">
    <source>
        <dbReference type="ARBA" id="ARBA00022490"/>
    </source>
</evidence>
<sequence>MRLRHDERAIGGDSDGIGATTAGEAVGTRGGWGVDPAVREQVRRRRTFAIISHPDAGKTTLTEKLLLYAGRLDVAGMVRGRKTRRAAASDWMDLERQRGISVTSTSLAIDYRGHRINLLDTPGHQDFSEDTYRTLMAADCAVMVLDAVRGVEAQTEKLFRVCALRKIPILTFVNKMDRPGGDPLKVLGEVEEVLGIGAAPLNWPIGSGRDFRGLCDRRTRRVSIFQDGAPGSLVVPTTDGDRDDPACPLLDAGTRAALLDEIALLDGAGEPFDPGRFLRAEVTPVLFGSALTNYGVEAFLDAFLSLSPPPGPRPSDGGPVPPDRPEFSGFVFKVQGNMDSKHRDRIAFLRVCSGRFVRDMEVVNARTGEKLRMSRSHRLFAQDREAVEEAFPGDIIGLASTGQYRLGDTLYQGEPVRYEPLPQFDPEHFAVLTCRDTRRRKQFARGMEQLVEEGAIQAFSDPAEGGREQILAAVGPLQFEVVQARLESEYGVATDLEPLPYTMAHRVESEPTSLLRMPPGSLLTLDRSGRVVALFQSAFDLDAFRGRNPGVRFGSAG</sequence>
<protein>
    <recommendedName>
        <fullName evidence="7 8">Peptide chain release factor 3</fullName>
        <shortName evidence="7">RF-3</shortName>
    </recommendedName>
</protein>
<dbReference type="GO" id="GO:0003924">
    <property type="term" value="F:GTPase activity"/>
    <property type="evidence" value="ECO:0007669"/>
    <property type="project" value="InterPro"/>
</dbReference>
<evidence type="ECO:0000256" key="7">
    <source>
        <dbReference type="HAMAP-Rule" id="MF_00072"/>
    </source>
</evidence>
<dbReference type="Gene3D" id="2.40.30.10">
    <property type="entry name" value="Translation factors"/>
    <property type="match status" value="1"/>
</dbReference>
<evidence type="ECO:0000313" key="12">
    <source>
        <dbReference type="Proteomes" id="UP000317835"/>
    </source>
</evidence>
<feature type="region of interest" description="Disordered" evidence="9">
    <location>
        <begin position="307"/>
        <end position="326"/>
    </location>
</feature>
<keyword evidence="3 7" id="KW-0963">Cytoplasm</keyword>
<dbReference type="Gene3D" id="3.30.70.3280">
    <property type="entry name" value="Peptide chain release factor 3, domain III"/>
    <property type="match status" value="1"/>
</dbReference>
<organism evidence="11 12">
    <name type="scientific">Tautonia plasticadhaerens</name>
    <dbReference type="NCBI Taxonomy" id="2527974"/>
    <lineage>
        <taxon>Bacteria</taxon>
        <taxon>Pseudomonadati</taxon>
        <taxon>Planctomycetota</taxon>
        <taxon>Planctomycetia</taxon>
        <taxon>Isosphaerales</taxon>
        <taxon>Isosphaeraceae</taxon>
        <taxon>Tautonia</taxon>
    </lineage>
</organism>
<evidence type="ECO:0000256" key="2">
    <source>
        <dbReference type="ARBA" id="ARBA00009978"/>
    </source>
</evidence>
<evidence type="ECO:0000256" key="6">
    <source>
        <dbReference type="ARBA" id="ARBA00023134"/>
    </source>
</evidence>
<dbReference type="PANTHER" id="PTHR43556">
    <property type="entry name" value="PEPTIDE CHAIN RELEASE FACTOR RF3"/>
    <property type="match status" value="1"/>
</dbReference>
<keyword evidence="5 7" id="KW-0648">Protein biosynthesis</keyword>
<dbReference type="Pfam" id="PF16658">
    <property type="entry name" value="RF3_C"/>
    <property type="match status" value="1"/>
</dbReference>
<dbReference type="InterPro" id="IPR027417">
    <property type="entry name" value="P-loop_NTPase"/>
</dbReference>
<evidence type="ECO:0000256" key="9">
    <source>
        <dbReference type="SAM" id="MobiDB-lite"/>
    </source>
</evidence>
<dbReference type="SUPFAM" id="SSF54980">
    <property type="entry name" value="EF-G C-terminal domain-like"/>
    <property type="match status" value="1"/>
</dbReference>
<dbReference type="PROSITE" id="PS51722">
    <property type="entry name" value="G_TR_2"/>
    <property type="match status" value="1"/>
</dbReference>
<dbReference type="GO" id="GO:0016150">
    <property type="term" value="F:translation release factor activity, codon nonspecific"/>
    <property type="evidence" value="ECO:0007669"/>
    <property type="project" value="TreeGrafter"/>
</dbReference>
<dbReference type="InterPro" id="IPR032090">
    <property type="entry name" value="RF3_C"/>
</dbReference>
<comment type="function">
    <text evidence="7">Increases the formation of ribosomal termination complexes and stimulates activities of RF-1 and RF-2. It binds guanine nucleotides and has strong preference for UGA stop codons. It may interact directly with the ribosome. The stimulation of RF-1 and RF-2 is significantly reduced by GTP and GDP, but not by GMP.</text>
</comment>
<feature type="region of interest" description="Disordered" evidence="9">
    <location>
        <begin position="1"/>
        <end position="33"/>
    </location>
</feature>
<evidence type="ECO:0000256" key="5">
    <source>
        <dbReference type="ARBA" id="ARBA00022917"/>
    </source>
</evidence>
<dbReference type="AlphaFoldDB" id="A0A518GYQ6"/>
<comment type="subcellular location">
    <subcellularLocation>
        <location evidence="1 7">Cytoplasm</location>
    </subcellularLocation>
</comment>
<dbReference type="RefSeq" id="WP_145268081.1">
    <property type="nucleotide sequence ID" value="NZ_CP036426.1"/>
</dbReference>
<dbReference type="NCBIfam" id="NF001964">
    <property type="entry name" value="PRK00741.1"/>
    <property type="match status" value="1"/>
</dbReference>
<dbReference type="InterPro" id="IPR000795">
    <property type="entry name" value="T_Tr_GTP-bd_dom"/>
</dbReference>
<dbReference type="InterPro" id="IPR009000">
    <property type="entry name" value="Transl_B-barrel_sf"/>
</dbReference>
<keyword evidence="12" id="KW-1185">Reference proteome</keyword>
<gene>
    <name evidence="7 11" type="primary">prfC</name>
    <name evidence="11" type="ORF">ElP_16150</name>
</gene>